<comment type="caution">
    <text evidence="3">The sequence shown here is derived from an EMBL/GenBank/DDBJ whole genome shotgun (WGS) entry which is preliminary data.</text>
</comment>
<dbReference type="EMBL" id="BAABAL010000016">
    <property type="protein sequence ID" value="GAA4013348.1"/>
    <property type="molecule type" value="Genomic_DNA"/>
</dbReference>
<dbReference type="Proteomes" id="UP001501747">
    <property type="component" value="Unassembled WGS sequence"/>
</dbReference>
<keyword evidence="4" id="KW-1185">Reference proteome</keyword>
<organism evidence="3 4">
    <name type="scientific">Allokutzneria multivorans</name>
    <dbReference type="NCBI Taxonomy" id="1142134"/>
    <lineage>
        <taxon>Bacteria</taxon>
        <taxon>Bacillati</taxon>
        <taxon>Actinomycetota</taxon>
        <taxon>Actinomycetes</taxon>
        <taxon>Pseudonocardiales</taxon>
        <taxon>Pseudonocardiaceae</taxon>
        <taxon>Allokutzneria</taxon>
    </lineage>
</organism>
<dbReference type="Gene3D" id="2.60.40.10">
    <property type="entry name" value="Immunoglobulins"/>
    <property type="match status" value="1"/>
</dbReference>
<sequence length="280" mass="30489">MPGVERAKQGRRAVRPDPTSGPVAEFADELWQLKLRAGDPSYDTIRTVYGAAASKSSLAAAARGQHLPSRDTTWEYVRALAVTALGEDEDAARAEWFEKWEKARARIEGGPLVQRSAPKPDRPVKMRGSTVAIAVVLLLLAVLVTSAEQGPLVATGVPAHLARLVPGDNVGMRRMVNYPNGAVVHPGTDIVKIWELVNAGSATWTDRYLARIDPVRPDGCTSPERVPIAMTRPGQAVLVAAPFHVPEQLGQCVVRWKMVDARGRQFFPESLYVQLHVIIA</sequence>
<proteinExistence type="predicted"/>
<accession>A0ABP7SMF4</accession>
<dbReference type="Pfam" id="PF16158">
    <property type="entry name" value="N_BRCA1_IG"/>
    <property type="match status" value="1"/>
</dbReference>
<evidence type="ECO:0000313" key="4">
    <source>
        <dbReference type="Proteomes" id="UP001501747"/>
    </source>
</evidence>
<feature type="domain" description="Nbr1 FW" evidence="2">
    <location>
        <begin position="177"/>
        <end position="277"/>
    </location>
</feature>
<evidence type="ECO:0000259" key="2">
    <source>
        <dbReference type="Pfam" id="PF16158"/>
    </source>
</evidence>
<gene>
    <name evidence="3" type="ORF">GCM10022247_40130</name>
</gene>
<evidence type="ECO:0000256" key="1">
    <source>
        <dbReference type="SAM" id="MobiDB-lite"/>
    </source>
</evidence>
<name>A0ABP7SMF4_9PSEU</name>
<dbReference type="InterPro" id="IPR032350">
    <property type="entry name" value="Nbr1_FW"/>
</dbReference>
<reference evidence="4" key="1">
    <citation type="journal article" date="2019" name="Int. J. Syst. Evol. Microbiol.">
        <title>The Global Catalogue of Microorganisms (GCM) 10K type strain sequencing project: providing services to taxonomists for standard genome sequencing and annotation.</title>
        <authorList>
            <consortium name="The Broad Institute Genomics Platform"/>
            <consortium name="The Broad Institute Genome Sequencing Center for Infectious Disease"/>
            <person name="Wu L."/>
            <person name="Ma J."/>
        </authorList>
    </citation>
    <scope>NUCLEOTIDE SEQUENCE [LARGE SCALE GENOMIC DNA]</scope>
    <source>
        <strain evidence="4">JCM 17342</strain>
    </source>
</reference>
<evidence type="ECO:0000313" key="3">
    <source>
        <dbReference type="EMBL" id="GAA4013348.1"/>
    </source>
</evidence>
<dbReference type="CDD" id="cd14947">
    <property type="entry name" value="NBR1_like"/>
    <property type="match status" value="1"/>
</dbReference>
<dbReference type="InterPro" id="IPR013783">
    <property type="entry name" value="Ig-like_fold"/>
</dbReference>
<protein>
    <recommendedName>
        <fullName evidence="2">Nbr1 FW domain-containing protein</fullName>
    </recommendedName>
</protein>
<feature type="region of interest" description="Disordered" evidence="1">
    <location>
        <begin position="1"/>
        <end position="21"/>
    </location>
</feature>